<reference evidence="1" key="1">
    <citation type="submission" date="2020-05" db="EMBL/GenBank/DDBJ databases">
        <authorList>
            <person name="Chiriac C."/>
            <person name="Salcher M."/>
            <person name="Ghai R."/>
            <person name="Kavagutti S V."/>
        </authorList>
    </citation>
    <scope>NUCLEOTIDE SEQUENCE</scope>
</reference>
<gene>
    <name evidence="1" type="ORF">UFOPK1503_00144</name>
    <name evidence="2" type="ORF">UFOPK1693_00497</name>
</gene>
<sequence length="68" mass="7306">MSRLSWFVVGLGLGAFAAVQAKDNPQVKAATEELIGAAKEFGNAVADGYKEREAELNKPKSRPSTKKQ</sequence>
<organism evidence="1">
    <name type="scientific">freshwater metagenome</name>
    <dbReference type="NCBI Taxonomy" id="449393"/>
    <lineage>
        <taxon>unclassified sequences</taxon>
        <taxon>metagenomes</taxon>
        <taxon>ecological metagenomes</taxon>
    </lineage>
</organism>
<protein>
    <submittedName>
        <fullName evidence="1">Unannotated protein</fullName>
    </submittedName>
</protein>
<evidence type="ECO:0000313" key="1">
    <source>
        <dbReference type="EMBL" id="CAB4539512.1"/>
    </source>
</evidence>
<dbReference type="EMBL" id="CAEZTO010000004">
    <property type="protein sequence ID" value="CAB4568212.1"/>
    <property type="molecule type" value="Genomic_DNA"/>
</dbReference>
<dbReference type="AlphaFoldDB" id="A0A6J6BKI7"/>
<dbReference type="EMBL" id="CAEZST010000001">
    <property type="protein sequence ID" value="CAB4539512.1"/>
    <property type="molecule type" value="Genomic_DNA"/>
</dbReference>
<proteinExistence type="predicted"/>
<evidence type="ECO:0000313" key="2">
    <source>
        <dbReference type="EMBL" id="CAB4568212.1"/>
    </source>
</evidence>
<name>A0A6J6BKI7_9ZZZZ</name>
<accession>A0A6J6BKI7</accession>